<proteinExistence type="inferred from homology"/>
<dbReference type="PANTHER" id="PTHR46825">
    <property type="entry name" value="D-ALANYL-D-ALANINE-CARBOXYPEPTIDASE/ENDOPEPTIDASE AMPH"/>
    <property type="match status" value="1"/>
</dbReference>
<evidence type="ECO:0008006" key="7">
    <source>
        <dbReference type="Google" id="ProtNLM"/>
    </source>
</evidence>
<dbReference type="AlphaFoldDB" id="A0A2C5ZDD3"/>
<gene>
    <name evidence="5" type="ORF">CDD80_7451</name>
</gene>
<protein>
    <recommendedName>
        <fullName evidence="7">Beta-lactamase-related domain-containing protein</fullName>
    </recommendedName>
</protein>
<accession>A0A2C5ZDD3</accession>
<dbReference type="Proteomes" id="UP000226431">
    <property type="component" value="Unassembled WGS sequence"/>
</dbReference>
<dbReference type="Gene3D" id="3.40.710.10">
    <property type="entry name" value="DD-peptidase/beta-lactamase superfamily"/>
    <property type="match status" value="1"/>
</dbReference>
<feature type="region of interest" description="Disordered" evidence="2">
    <location>
        <begin position="454"/>
        <end position="486"/>
    </location>
</feature>
<dbReference type="OrthoDB" id="5946976at2759"/>
<evidence type="ECO:0000256" key="1">
    <source>
        <dbReference type="ARBA" id="ARBA00038215"/>
    </source>
</evidence>
<evidence type="ECO:0000313" key="5">
    <source>
        <dbReference type="EMBL" id="PHH78036.1"/>
    </source>
</evidence>
<evidence type="ECO:0000256" key="2">
    <source>
        <dbReference type="SAM" id="MobiDB-lite"/>
    </source>
</evidence>
<evidence type="ECO:0000313" key="6">
    <source>
        <dbReference type="Proteomes" id="UP000226431"/>
    </source>
</evidence>
<dbReference type="Pfam" id="PF00144">
    <property type="entry name" value="Beta-lactamase"/>
    <property type="match status" value="1"/>
</dbReference>
<dbReference type="Gene3D" id="2.40.128.600">
    <property type="match status" value="1"/>
</dbReference>
<dbReference type="InterPro" id="IPR021860">
    <property type="entry name" value="Peptidase_S12_Pab87-rel_C"/>
</dbReference>
<dbReference type="InterPro" id="IPR050491">
    <property type="entry name" value="AmpC-like"/>
</dbReference>
<evidence type="ECO:0000259" key="4">
    <source>
        <dbReference type="Pfam" id="PF11954"/>
    </source>
</evidence>
<reference evidence="5 6" key="1">
    <citation type="submission" date="2017-06" db="EMBL/GenBank/DDBJ databases">
        <title>Ant-infecting Ophiocordyceps genomes reveal a high diversity of potential behavioral manipulation genes and a possible major role for enterotoxins.</title>
        <authorList>
            <person name="De Bekker C."/>
            <person name="Evans H.C."/>
            <person name="Brachmann A."/>
            <person name="Hughes D.P."/>
        </authorList>
    </citation>
    <scope>NUCLEOTIDE SEQUENCE [LARGE SCALE GENOMIC DNA]</scope>
    <source>
        <strain evidence="5 6">Map16</strain>
    </source>
</reference>
<dbReference type="InterPro" id="IPR001466">
    <property type="entry name" value="Beta-lactam-related"/>
</dbReference>
<comment type="caution">
    <text evidence="5">The sequence shown here is derived from an EMBL/GenBank/DDBJ whole genome shotgun (WGS) entry which is preliminary data.</text>
</comment>
<comment type="similarity">
    <text evidence="1">Belongs to the peptidase S12 family.</text>
</comment>
<feature type="compositionally biased region" description="Low complexity" evidence="2">
    <location>
        <begin position="463"/>
        <end position="477"/>
    </location>
</feature>
<keyword evidence="6" id="KW-1185">Reference proteome</keyword>
<dbReference type="EMBL" id="NJES01000094">
    <property type="protein sequence ID" value="PHH78036.1"/>
    <property type="molecule type" value="Genomic_DNA"/>
</dbReference>
<name>A0A2C5ZDD3_9HYPO</name>
<feature type="domain" description="Peptidase S12 Pab87-related C-terminal" evidence="4">
    <location>
        <begin position="500"/>
        <end position="595"/>
    </location>
</feature>
<dbReference type="Pfam" id="PF11954">
    <property type="entry name" value="DUF3471"/>
    <property type="match status" value="1"/>
</dbReference>
<dbReference type="InterPro" id="IPR012338">
    <property type="entry name" value="Beta-lactam/transpept-like"/>
</dbReference>
<dbReference type="SUPFAM" id="SSF56601">
    <property type="entry name" value="beta-lactamase/transpeptidase-like"/>
    <property type="match status" value="1"/>
</dbReference>
<evidence type="ECO:0000259" key="3">
    <source>
        <dbReference type="Pfam" id="PF00144"/>
    </source>
</evidence>
<dbReference type="STRING" id="2004952.A0A2C5ZDD3"/>
<organism evidence="5 6">
    <name type="scientific">Ophiocordyceps camponoti-rufipedis</name>
    <dbReference type="NCBI Taxonomy" id="2004952"/>
    <lineage>
        <taxon>Eukaryota</taxon>
        <taxon>Fungi</taxon>
        <taxon>Dikarya</taxon>
        <taxon>Ascomycota</taxon>
        <taxon>Pezizomycotina</taxon>
        <taxon>Sordariomycetes</taxon>
        <taxon>Hypocreomycetidae</taxon>
        <taxon>Hypocreales</taxon>
        <taxon>Ophiocordycipitaceae</taxon>
        <taxon>Ophiocordyceps</taxon>
    </lineage>
</organism>
<dbReference type="PANTHER" id="PTHR46825:SF9">
    <property type="entry name" value="BETA-LACTAMASE-RELATED DOMAIN-CONTAINING PROTEIN"/>
    <property type="match status" value="1"/>
</dbReference>
<sequence>MRRLRSALRRWPAMEPKPSGRSRWFTPDYPPGRGPVRHDVAVAWDCVTADDDDDGAIIQQGLSHSPGSRSFVQQPSIMDIVRSPDFAAYVTRLMRICHVPGLAVAVAQGDEVVSAGFGKASLDPEVECTADTLFDMASASKSLTAASVALLIADEGHPHVQWKAKMEDLLPGDFVMPGSDHSDVTVEDILSHRTGMPSHDNSYHGCEADNPDDARSITRNLRNLAVVAPNRSSYMYCNMMYTVASYLVERVSGLPFGDYLEERLLQPLGMKDTSLQPARARAKGLGDRIAKGYVWDEHAAKYEETPCNEDAPEAQGAGCVQSSVNDYIKWVQAMMNRSGPISEDIYQGLVEKRIRQSDDDVPEEVVWEAEAEAEAQGDAPSDEPPPLYYAVGWEVREYCKHTIVSHTGSEDGFRSNHFFVPELNFGGVIVGNSGGAADVVSEVTHRLIDEAVKGPDAGRGLLDSSSDSGSDSGSSTGSDDEDEMDPGAQLRQQLCPGIKEAQPQTMPLSAYTGRYWNEGYREMVVEERDGELAVDAMKRSMGFHLRLQHVSDQTMYLAYLRERFDREGQPLKAEFRLQGDRAVKMGLWLEEQMKDYVWFDRIDD</sequence>
<feature type="domain" description="Beta-lactamase-related" evidence="3">
    <location>
        <begin position="86"/>
        <end position="437"/>
    </location>
</feature>